<dbReference type="PANTHER" id="PTHR30632:SF0">
    <property type="entry name" value="SULFATE-BINDING PROTEIN"/>
    <property type="match status" value="1"/>
</dbReference>
<dbReference type="AlphaFoldDB" id="A0A4R2R3G6"/>
<comment type="caution">
    <text evidence="6">The sequence shown here is derived from an EMBL/GenBank/DDBJ whole genome shotgun (WGS) entry which is preliminary data.</text>
</comment>
<evidence type="ECO:0000256" key="1">
    <source>
        <dbReference type="ARBA" id="ARBA00009175"/>
    </source>
</evidence>
<dbReference type="InterPro" id="IPR050682">
    <property type="entry name" value="ModA/WtpA"/>
</dbReference>
<organism evidence="6 7">
    <name type="scientific">Tamaricihabitans halophyticus</name>
    <dbReference type="NCBI Taxonomy" id="1262583"/>
    <lineage>
        <taxon>Bacteria</taxon>
        <taxon>Bacillati</taxon>
        <taxon>Actinomycetota</taxon>
        <taxon>Actinomycetes</taxon>
        <taxon>Pseudonocardiales</taxon>
        <taxon>Pseudonocardiaceae</taxon>
        <taxon>Tamaricihabitans</taxon>
    </lineage>
</organism>
<keyword evidence="7" id="KW-1185">Reference proteome</keyword>
<feature type="signal peptide" evidence="5">
    <location>
        <begin position="1"/>
        <end position="20"/>
    </location>
</feature>
<feature type="binding site" evidence="4">
    <location>
        <position position="170"/>
    </location>
    <ligand>
        <name>molybdate</name>
        <dbReference type="ChEBI" id="CHEBI:36264"/>
    </ligand>
</feature>
<reference evidence="6 7" key="1">
    <citation type="submission" date="2019-03" db="EMBL/GenBank/DDBJ databases">
        <title>Genomic Encyclopedia of Type Strains, Phase IV (KMG-IV): sequencing the most valuable type-strain genomes for metagenomic binning, comparative biology and taxonomic classification.</title>
        <authorList>
            <person name="Goeker M."/>
        </authorList>
    </citation>
    <scope>NUCLEOTIDE SEQUENCE [LARGE SCALE GENOMIC DNA]</scope>
    <source>
        <strain evidence="6 7">DSM 45765</strain>
    </source>
</reference>
<evidence type="ECO:0000313" key="6">
    <source>
        <dbReference type="EMBL" id="TCP56567.1"/>
    </source>
</evidence>
<dbReference type="Proteomes" id="UP000294911">
    <property type="component" value="Unassembled WGS sequence"/>
</dbReference>
<accession>A0A4R2R3G6</accession>
<dbReference type="NCBIfam" id="TIGR01256">
    <property type="entry name" value="modA"/>
    <property type="match status" value="1"/>
</dbReference>
<dbReference type="GO" id="GO:0015689">
    <property type="term" value="P:molybdate ion transport"/>
    <property type="evidence" value="ECO:0007669"/>
    <property type="project" value="InterPro"/>
</dbReference>
<keyword evidence="4" id="KW-0500">Molybdenum</keyword>
<dbReference type="Pfam" id="PF13531">
    <property type="entry name" value="SBP_bac_11"/>
    <property type="match status" value="1"/>
</dbReference>
<keyword evidence="2 4" id="KW-0479">Metal-binding</keyword>
<protein>
    <submittedName>
        <fullName evidence="6">Molybdate transport system substrate-binding protein</fullName>
    </submittedName>
</protein>
<dbReference type="PIRSF" id="PIRSF004846">
    <property type="entry name" value="ModA"/>
    <property type="match status" value="1"/>
</dbReference>
<dbReference type="PROSITE" id="PS51257">
    <property type="entry name" value="PROKAR_LIPOPROTEIN"/>
    <property type="match status" value="1"/>
</dbReference>
<name>A0A4R2R3G6_9PSEU</name>
<evidence type="ECO:0000256" key="4">
    <source>
        <dbReference type="PIRSR" id="PIRSR004846-1"/>
    </source>
</evidence>
<evidence type="ECO:0000256" key="2">
    <source>
        <dbReference type="ARBA" id="ARBA00022723"/>
    </source>
</evidence>
<dbReference type="GO" id="GO:0046872">
    <property type="term" value="F:metal ion binding"/>
    <property type="evidence" value="ECO:0007669"/>
    <property type="project" value="UniProtKB-KW"/>
</dbReference>
<keyword evidence="3 5" id="KW-0732">Signal</keyword>
<comment type="similarity">
    <text evidence="1">Belongs to the bacterial solute-binding protein ModA family.</text>
</comment>
<gene>
    <name evidence="6" type="ORF">EV191_101510</name>
</gene>
<evidence type="ECO:0000256" key="5">
    <source>
        <dbReference type="SAM" id="SignalP"/>
    </source>
</evidence>
<sequence>MNPRPARAMAGILAGMLVLAGCTGSAESANTLTVLAAASLTETFGELEKRFEQEHPDVDVRISYDGSSTLAQQAINGASADVFASADPENMTKVVDAGAVDGQPAPFATNKLTIAVAKGNSKGIQDLRGLTAAGLTVVGCAEEVPCGRATAEVQRAASVTLRLASEEQSVKAVLNKVQAGEADAGLVYVTDVRAAGDAVTGVSFPEADQVINEYPIARLADAPNPELAAEFVELVRGQEGGRVLTDAGFGRP</sequence>
<evidence type="ECO:0000313" key="7">
    <source>
        <dbReference type="Proteomes" id="UP000294911"/>
    </source>
</evidence>
<dbReference type="EMBL" id="SLXQ01000001">
    <property type="protein sequence ID" value="TCP56567.1"/>
    <property type="molecule type" value="Genomic_DNA"/>
</dbReference>
<feature type="chain" id="PRO_5038640664" evidence="5">
    <location>
        <begin position="21"/>
        <end position="252"/>
    </location>
</feature>
<dbReference type="RefSeq" id="WP_243658712.1">
    <property type="nucleotide sequence ID" value="NZ_SLXQ01000001.1"/>
</dbReference>
<proteinExistence type="inferred from homology"/>
<feature type="binding site" evidence="4">
    <location>
        <position position="188"/>
    </location>
    <ligand>
        <name>molybdate</name>
        <dbReference type="ChEBI" id="CHEBI:36264"/>
    </ligand>
</feature>
<dbReference type="Gene3D" id="3.40.190.10">
    <property type="entry name" value="Periplasmic binding protein-like II"/>
    <property type="match status" value="2"/>
</dbReference>
<feature type="binding site" evidence="4">
    <location>
        <position position="67"/>
    </location>
    <ligand>
        <name>molybdate</name>
        <dbReference type="ChEBI" id="CHEBI:36264"/>
    </ligand>
</feature>
<evidence type="ECO:0000256" key="3">
    <source>
        <dbReference type="ARBA" id="ARBA00022729"/>
    </source>
</evidence>
<dbReference type="PANTHER" id="PTHR30632">
    <property type="entry name" value="MOLYBDATE-BINDING PERIPLASMIC PROTEIN"/>
    <property type="match status" value="1"/>
</dbReference>
<dbReference type="GO" id="GO:0030973">
    <property type="term" value="F:molybdate ion binding"/>
    <property type="evidence" value="ECO:0007669"/>
    <property type="project" value="TreeGrafter"/>
</dbReference>
<feature type="binding site" evidence="4">
    <location>
        <position position="39"/>
    </location>
    <ligand>
        <name>molybdate</name>
        <dbReference type="ChEBI" id="CHEBI:36264"/>
    </ligand>
</feature>
<dbReference type="InterPro" id="IPR005950">
    <property type="entry name" value="ModA"/>
</dbReference>
<dbReference type="SUPFAM" id="SSF53850">
    <property type="entry name" value="Periplasmic binding protein-like II"/>
    <property type="match status" value="1"/>
</dbReference>